<dbReference type="Proteomes" id="UP000287605">
    <property type="component" value="Unassembled WGS sequence"/>
</dbReference>
<keyword evidence="1" id="KW-0472">Membrane</keyword>
<dbReference type="AlphaFoldDB" id="A0A430B427"/>
<feature type="transmembrane region" description="Helical" evidence="1">
    <location>
        <begin position="19"/>
        <end position="37"/>
    </location>
</feature>
<proteinExistence type="predicted"/>
<keyword evidence="1" id="KW-1133">Transmembrane helix</keyword>
<dbReference type="EMBL" id="NGKA01000002">
    <property type="protein sequence ID" value="RSU15074.1"/>
    <property type="molecule type" value="Genomic_DNA"/>
</dbReference>
<comment type="caution">
    <text evidence="2">The sequence shown here is derived from an EMBL/GenBank/DDBJ whole genome shotgun (WGS) entry which is preliminary data.</text>
</comment>
<organism evidence="2 3">
    <name type="scientific">Vagococcus elongatus</name>
    <dbReference type="NCBI Taxonomy" id="180344"/>
    <lineage>
        <taxon>Bacteria</taxon>
        <taxon>Bacillati</taxon>
        <taxon>Bacillota</taxon>
        <taxon>Bacilli</taxon>
        <taxon>Lactobacillales</taxon>
        <taxon>Enterococcaceae</taxon>
        <taxon>Vagococcus</taxon>
    </lineage>
</organism>
<evidence type="ECO:0000256" key="1">
    <source>
        <dbReference type="SAM" id="Phobius"/>
    </source>
</evidence>
<gene>
    <name evidence="2" type="ORF">CBF29_01680</name>
</gene>
<name>A0A430B427_9ENTE</name>
<accession>A0A430B427</accession>
<dbReference type="RefSeq" id="WP_126806633.1">
    <property type="nucleotide sequence ID" value="NZ_NGKA01000002.1"/>
</dbReference>
<evidence type="ECO:0000313" key="3">
    <source>
        <dbReference type="Proteomes" id="UP000287605"/>
    </source>
</evidence>
<keyword evidence="1" id="KW-0812">Transmembrane</keyword>
<keyword evidence="3" id="KW-1185">Reference proteome</keyword>
<sequence>MFTLVFSIGKYLGSSLKTILNQVIVSVCTSFGLLLLFKEKTNKKILTEALGLIGIKTRK</sequence>
<protein>
    <submittedName>
        <fullName evidence="2">Uncharacterized protein</fullName>
    </submittedName>
</protein>
<reference evidence="2 3" key="1">
    <citation type="submission" date="2017-05" db="EMBL/GenBank/DDBJ databases">
        <title>Vagococcus spp. assemblies.</title>
        <authorList>
            <person name="Gulvik C.A."/>
        </authorList>
    </citation>
    <scope>NUCLEOTIDE SEQUENCE [LARGE SCALE GENOMIC DNA]</scope>
    <source>
        <strain evidence="2 3">CCUG 51432</strain>
    </source>
</reference>
<evidence type="ECO:0000313" key="2">
    <source>
        <dbReference type="EMBL" id="RSU15074.1"/>
    </source>
</evidence>